<feature type="domain" description="ATP synthase F1 complex delta/epsilon subunit N-terminal" evidence="12">
    <location>
        <begin position="4"/>
        <end position="83"/>
    </location>
</feature>
<dbReference type="CDD" id="cd12152">
    <property type="entry name" value="F1-ATPase_delta"/>
    <property type="match status" value="1"/>
</dbReference>
<dbReference type="Pfam" id="PF02823">
    <property type="entry name" value="ATP-synt_DE_N"/>
    <property type="match status" value="1"/>
</dbReference>
<dbReference type="EMBL" id="CACVAP010000103">
    <property type="protein sequence ID" value="CAA6822704.1"/>
    <property type="molecule type" value="Genomic_DNA"/>
</dbReference>
<evidence type="ECO:0000259" key="12">
    <source>
        <dbReference type="Pfam" id="PF02823"/>
    </source>
</evidence>
<evidence type="ECO:0000256" key="3">
    <source>
        <dbReference type="ARBA" id="ARBA00005712"/>
    </source>
</evidence>
<dbReference type="PANTHER" id="PTHR13822:SF10">
    <property type="entry name" value="ATP SYNTHASE EPSILON CHAIN, CHLOROPLASTIC"/>
    <property type="match status" value="1"/>
</dbReference>
<dbReference type="InterPro" id="IPR020546">
    <property type="entry name" value="ATP_synth_F1_dsu/esu_N"/>
</dbReference>
<comment type="function">
    <text evidence="1 10">Produces ATP from ADP in the presence of a proton gradient across the membrane.</text>
</comment>
<evidence type="ECO:0000256" key="1">
    <source>
        <dbReference type="ARBA" id="ARBA00003543"/>
    </source>
</evidence>
<evidence type="ECO:0000313" key="13">
    <source>
        <dbReference type="EMBL" id="CAA6822704.1"/>
    </source>
</evidence>
<evidence type="ECO:0000256" key="6">
    <source>
        <dbReference type="ARBA" id="ARBA00023065"/>
    </source>
</evidence>
<sequence length="121" mass="12702">MELIKLEIISPDGVVFDTEVQFVTLPGREGEFGVLAGHAAVLSLLSAGIIRIEDKDSLDIQVAINGGYVHVSEEKVLCMVDGAIALSGKDTVLAKNIAKAKELLEKAGASKLTLSAVVSKI</sequence>
<keyword evidence="9 10" id="KW-0066">ATP synthesis</keyword>
<dbReference type="GO" id="GO:0016787">
    <property type="term" value="F:hydrolase activity"/>
    <property type="evidence" value="ECO:0007669"/>
    <property type="project" value="UniProtKB-KW"/>
</dbReference>
<keyword evidence="8 10" id="KW-0139">CF(1)</keyword>
<keyword evidence="13" id="KW-0378">Hydrolase</keyword>
<dbReference type="GO" id="GO:0046933">
    <property type="term" value="F:proton-transporting ATP synthase activity, rotational mechanism"/>
    <property type="evidence" value="ECO:0007669"/>
    <property type="project" value="UniProtKB-UniRule"/>
</dbReference>
<dbReference type="NCBIfam" id="TIGR01216">
    <property type="entry name" value="ATP_synt_epsi"/>
    <property type="match status" value="1"/>
</dbReference>
<dbReference type="GO" id="GO:0005886">
    <property type="term" value="C:plasma membrane"/>
    <property type="evidence" value="ECO:0007669"/>
    <property type="project" value="UniProtKB-SubCell"/>
</dbReference>
<comment type="similarity">
    <text evidence="3 10 11">Belongs to the ATPase epsilon chain family.</text>
</comment>
<dbReference type="GO" id="GO:0005524">
    <property type="term" value="F:ATP binding"/>
    <property type="evidence" value="ECO:0007669"/>
    <property type="project" value="UniProtKB-UniRule"/>
</dbReference>
<dbReference type="InterPro" id="IPR036771">
    <property type="entry name" value="ATPsynth_dsu/esu_N"/>
</dbReference>
<evidence type="ECO:0000256" key="10">
    <source>
        <dbReference type="HAMAP-Rule" id="MF_00530"/>
    </source>
</evidence>
<organism evidence="13">
    <name type="scientific">uncultured Sulfurovum sp</name>
    <dbReference type="NCBI Taxonomy" id="269237"/>
    <lineage>
        <taxon>Bacteria</taxon>
        <taxon>Pseudomonadati</taxon>
        <taxon>Campylobacterota</taxon>
        <taxon>Epsilonproteobacteria</taxon>
        <taxon>Campylobacterales</taxon>
        <taxon>Sulfurovaceae</taxon>
        <taxon>Sulfurovum</taxon>
        <taxon>environmental samples</taxon>
    </lineage>
</organism>
<name>A0A6S6TTJ0_9BACT</name>
<dbReference type="HAMAP" id="MF_00530">
    <property type="entry name" value="ATP_synth_epsil_bac"/>
    <property type="match status" value="1"/>
</dbReference>
<evidence type="ECO:0000256" key="2">
    <source>
        <dbReference type="ARBA" id="ARBA00004184"/>
    </source>
</evidence>
<keyword evidence="4 10" id="KW-0813">Transport</keyword>
<evidence type="ECO:0000256" key="5">
    <source>
        <dbReference type="ARBA" id="ARBA00022475"/>
    </source>
</evidence>
<dbReference type="GO" id="GO:0012505">
    <property type="term" value="C:endomembrane system"/>
    <property type="evidence" value="ECO:0007669"/>
    <property type="project" value="UniProtKB-SubCell"/>
</dbReference>
<dbReference type="SUPFAM" id="SSF51344">
    <property type="entry name" value="Epsilon subunit of F1F0-ATP synthase N-terminal domain"/>
    <property type="match status" value="1"/>
</dbReference>
<dbReference type="PANTHER" id="PTHR13822">
    <property type="entry name" value="ATP SYNTHASE DELTA/EPSILON CHAIN"/>
    <property type="match status" value="1"/>
</dbReference>
<evidence type="ECO:0000256" key="7">
    <source>
        <dbReference type="ARBA" id="ARBA00023136"/>
    </source>
</evidence>
<evidence type="ECO:0000256" key="11">
    <source>
        <dbReference type="RuleBase" id="RU003656"/>
    </source>
</evidence>
<keyword evidence="6 10" id="KW-0406">Ion transport</keyword>
<gene>
    <name evidence="10" type="primary">atpC</name>
    <name evidence="13" type="ORF">HELGO_WM26954</name>
</gene>
<reference evidence="13" key="1">
    <citation type="submission" date="2020-01" db="EMBL/GenBank/DDBJ databases">
        <authorList>
            <person name="Meier V. D."/>
            <person name="Meier V D."/>
        </authorList>
    </citation>
    <scope>NUCLEOTIDE SEQUENCE</scope>
    <source>
        <strain evidence="13">HLG_WM_MAG_06</strain>
    </source>
</reference>
<comment type="subunit">
    <text evidence="10 11">F-type ATPases have 2 components, CF(1) - the catalytic core - and CF(0) - the membrane proton channel. CF(1) has five subunits: alpha(3), beta(3), gamma(1), delta(1), epsilon(1). CF(0) has three main subunits: a, b and c.</text>
</comment>
<dbReference type="InterPro" id="IPR001469">
    <property type="entry name" value="ATP_synth_F1_dsu/esu"/>
</dbReference>
<keyword evidence="5 10" id="KW-1003">Cell membrane</keyword>
<keyword evidence="10" id="KW-0375">Hydrogen ion transport</keyword>
<evidence type="ECO:0000256" key="9">
    <source>
        <dbReference type="ARBA" id="ARBA00023310"/>
    </source>
</evidence>
<evidence type="ECO:0000256" key="4">
    <source>
        <dbReference type="ARBA" id="ARBA00022448"/>
    </source>
</evidence>
<dbReference type="GO" id="GO:0045259">
    <property type="term" value="C:proton-transporting ATP synthase complex"/>
    <property type="evidence" value="ECO:0007669"/>
    <property type="project" value="UniProtKB-KW"/>
</dbReference>
<proteinExistence type="inferred from homology"/>
<dbReference type="AlphaFoldDB" id="A0A6S6TTJ0"/>
<keyword evidence="7 10" id="KW-0472">Membrane</keyword>
<dbReference type="Gene3D" id="2.60.15.10">
    <property type="entry name" value="F0F1 ATP synthase delta/epsilon subunit, N-terminal"/>
    <property type="match status" value="1"/>
</dbReference>
<comment type="subcellular location">
    <subcellularLocation>
        <location evidence="10">Cell membrane</location>
        <topology evidence="10">Peripheral membrane protein</topology>
    </subcellularLocation>
    <subcellularLocation>
        <location evidence="2">Endomembrane system</location>
        <topology evidence="2">Peripheral membrane protein</topology>
    </subcellularLocation>
</comment>
<protein>
    <recommendedName>
        <fullName evidence="10">ATP synthase epsilon chain</fullName>
    </recommendedName>
    <alternativeName>
        <fullName evidence="10">ATP synthase F1 sector epsilon subunit</fullName>
    </alternativeName>
    <alternativeName>
        <fullName evidence="10">F-ATPase epsilon subunit</fullName>
    </alternativeName>
</protein>
<evidence type="ECO:0000256" key="8">
    <source>
        <dbReference type="ARBA" id="ARBA00023196"/>
    </source>
</evidence>
<accession>A0A6S6TTJ0</accession>